<evidence type="ECO:0000256" key="1">
    <source>
        <dbReference type="SAM" id="Phobius"/>
    </source>
</evidence>
<gene>
    <name evidence="2" type="ORF">COY37_11290</name>
</gene>
<dbReference type="EMBL" id="PFNG01000261">
    <property type="protein sequence ID" value="PIZ34888.1"/>
    <property type="molecule type" value="Genomic_DNA"/>
</dbReference>
<keyword evidence="1" id="KW-0472">Membrane</keyword>
<dbReference type="RefSeq" id="WP_286977600.1">
    <property type="nucleotide sequence ID" value="NZ_PFNG01000261.1"/>
</dbReference>
<sequence>MRIHDTWSWLLVLACLVAIFYFSNQTFHEQDLRPGIREHKTAVDVVRHLPEVKFNYGGDNKPADNRTDPVDFIHFFIRKGAHMVLYGFLGLALALALRNTGLPDWRRWMVA</sequence>
<keyword evidence="1" id="KW-1133">Transmembrane helix</keyword>
<dbReference type="AlphaFoldDB" id="A0A2M7T4Y4"/>
<feature type="transmembrane region" description="Helical" evidence="1">
    <location>
        <begin position="83"/>
        <end position="101"/>
    </location>
</feature>
<proteinExistence type="predicted"/>
<evidence type="ECO:0000313" key="2">
    <source>
        <dbReference type="EMBL" id="PIZ34888.1"/>
    </source>
</evidence>
<protein>
    <submittedName>
        <fullName evidence="2">Uncharacterized protein</fullName>
    </submittedName>
</protein>
<keyword evidence="1" id="KW-0812">Transmembrane</keyword>
<comment type="caution">
    <text evidence="2">The sequence shown here is derived from an EMBL/GenBank/DDBJ whole genome shotgun (WGS) entry which is preliminary data.</text>
</comment>
<dbReference type="Proteomes" id="UP000230956">
    <property type="component" value="Unassembled WGS sequence"/>
</dbReference>
<organism evidence="2 3">
    <name type="scientific">Candidatus Aquicultor secundus</name>
    <dbReference type="NCBI Taxonomy" id="1973895"/>
    <lineage>
        <taxon>Bacteria</taxon>
        <taxon>Bacillati</taxon>
        <taxon>Actinomycetota</taxon>
        <taxon>Candidatus Aquicultoria</taxon>
        <taxon>Candidatus Aquicultorales</taxon>
        <taxon>Candidatus Aquicultoraceae</taxon>
        <taxon>Candidatus Aquicultor</taxon>
    </lineage>
</organism>
<accession>A0A2M7T4Y4</accession>
<dbReference type="NCBIfam" id="NF037970">
    <property type="entry name" value="vanZ_1"/>
    <property type="match status" value="1"/>
</dbReference>
<evidence type="ECO:0000313" key="3">
    <source>
        <dbReference type="Proteomes" id="UP000230956"/>
    </source>
</evidence>
<feature type="transmembrane region" description="Helical" evidence="1">
    <location>
        <begin position="6"/>
        <end position="23"/>
    </location>
</feature>
<reference evidence="3" key="1">
    <citation type="submission" date="2017-09" db="EMBL/GenBank/DDBJ databases">
        <title>Depth-based differentiation of microbial function through sediment-hosted aquifers and enrichment of novel symbionts in the deep terrestrial subsurface.</title>
        <authorList>
            <person name="Probst A.J."/>
            <person name="Ladd B."/>
            <person name="Jarett J.K."/>
            <person name="Geller-Mcgrath D.E."/>
            <person name="Sieber C.M.K."/>
            <person name="Emerson J.B."/>
            <person name="Anantharaman K."/>
            <person name="Thomas B.C."/>
            <person name="Malmstrom R."/>
            <person name="Stieglmeier M."/>
            <person name="Klingl A."/>
            <person name="Woyke T."/>
            <person name="Ryan C.M."/>
            <person name="Banfield J.F."/>
        </authorList>
    </citation>
    <scope>NUCLEOTIDE SEQUENCE [LARGE SCALE GENOMIC DNA]</scope>
</reference>
<name>A0A2M7T4Y4_9ACTN</name>
<feature type="non-terminal residue" evidence="2">
    <location>
        <position position="111"/>
    </location>
</feature>